<gene>
    <name evidence="1" type="ORF">S12H4_63309</name>
</gene>
<evidence type="ECO:0000313" key="1">
    <source>
        <dbReference type="EMBL" id="GAJ17142.1"/>
    </source>
</evidence>
<comment type="caution">
    <text evidence="1">The sequence shown here is derived from an EMBL/GenBank/DDBJ whole genome shotgun (WGS) entry which is preliminary data.</text>
</comment>
<name>X1VG69_9ZZZZ</name>
<sequence>NGSANYIINGAVGSQTFIENGTSSGWIQIEVSWSIFLT</sequence>
<proteinExistence type="predicted"/>
<dbReference type="AlphaFoldDB" id="X1VG69"/>
<feature type="non-terminal residue" evidence="1">
    <location>
        <position position="1"/>
    </location>
</feature>
<reference evidence="1" key="1">
    <citation type="journal article" date="2014" name="Front. Microbiol.">
        <title>High frequency of phylogenetically diverse reductive dehalogenase-homologous genes in deep subseafloor sedimentary metagenomes.</title>
        <authorList>
            <person name="Kawai M."/>
            <person name="Futagami T."/>
            <person name="Toyoda A."/>
            <person name="Takaki Y."/>
            <person name="Nishi S."/>
            <person name="Hori S."/>
            <person name="Arai W."/>
            <person name="Tsubouchi T."/>
            <person name="Morono Y."/>
            <person name="Uchiyama I."/>
            <person name="Ito T."/>
            <person name="Fujiyama A."/>
            <person name="Inagaki F."/>
            <person name="Takami H."/>
        </authorList>
    </citation>
    <scope>NUCLEOTIDE SEQUENCE</scope>
    <source>
        <strain evidence="1">Expedition CK06-06</strain>
    </source>
</reference>
<protein>
    <submittedName>
        <fullName evidence="1">Uncharacterized protein</fullName>
    </submittedName>
</protein>
<dbReference type="EMBL" id="BARW01042977">
    <property type="protein sequence ID" value="GAJ17142.1"/>
    <property type="molecule type" value="Genomic_DNA"/>
</dbReference>
<accession>X1VG69</accession>
<organism evidence="1">
    <name type="scientific">marine sediment metagenome</name>
    <dbReference type="NCBI Taxonomy" id="412755"/>
    <lineage>
        <taxon>unclassified sequences</taxon>
        <taxon>metagenomes</taxon>
        <taxon>ecological metagenomes</taxon>
    </lineage>
</organism>